<evidence type="ECO:0000256" key="2">
    <source>
        <dbReference type="ARBA" id="ARBA00023015"/>
    </source>
</evidence>
<reference evidence="9 10" key="1">
    <citation type="submission" date="2015-08" db="EMBL/GenBank/DDBJ databases">
        <authorList>
            <person name="Babu N.S."/>
            <person name="Beckwith C.J."/>
            <person name="Beseler K.G."/>
            <person name="Brison A."/>
            <person name="Carone J.V."/>
            <person name="Caskin T.P."/>
            <person name="Diamond M."/>
            <person name="Durham M.E."/>
            <person name="Foxe J.M."/>
            <person name="Go M."/>
            <person name="Henderson B.A."/>
            <person name="Jones I.B."/>
            <person name="McGettigan J.A."/>
            <person name="Micheletti S.J."/>
            <person name="Nasrallah M.E."/>
            <person name="Ortiz D."/>
            <person name="Piller C.R."/>
            <person name="Privatt S.R."/>
            <person name="Schneider S.L."/>
            <person name="Sharp S."/>
            <person name="Smith T.C."/>
            <person name="Stanton J.D."/>
            <person name="Ullery H.E."/>
            <person name="Wilson R.J."/>
            <person name="Serrano M.G."/>
            <person name="Buck G."/>
            <person name="Lee V."/>
            <person name="Wang Y."/>
            <person name="Carvalho R."/>
            <person name="Voegtly L."/>
            <person name="Shi R."/>
            <person name="Duckworth R."/>
            <person name="Johnson A."/>
            <person name="Loviza R."/>
            <person name="Walstead R."/>
            <person name="Shah Z."/>
            <person name="Kiflezghi M."/>
            <person name="Wade K."/>
            <person name="Ball S.L."/>
            <person name="Bradley K.W."/>
            <person name="Asai D.J."/>
            <person name="Bowman C.A."/>
            <person name="Russell D.A."/>
            <person name="Pope W.H."/>
            <person name="Jacobs-Sera D."/>
            <person name="Hendrix R.W."/>
            <person name="Hatfull G.F."/>
        </authorList>
    </citation>
    <scope>NUCLEOTIDE SEQUENCE [LARGE SCALE GENOMIC DNA]</scope>
    <source>
        <strain evidence="9 10">DSM 27648</strain>
    </source>
</reference>
<dbReference type="AlphaFoldDB" id="A0A0K1PJZ6"/>
<keyword evidence="4" id="KW-0238">DNA-binding</keyword>
<dbReference type="EMBL" id="CP012333">
    <property type="protein sequence ID" value="AKU93850.1"/>
    <property type="molecule type" value="Genomic_DNA"/>
</dbReference>
<keyword evidence="10" id="KW-1185">Reference proteome</keyword>
<evidence type="ECO:0000259" key="7">
    <source>
        <dbReference type="Pfam" id="PF04542"/>
    </source>
</evidence>
<dbReference type="GO" id="GO:0016987">
    <property type="term" value="F:sigma factor activity"/>
    <property type="evidence" value="ECO:0007669"/>
    <property type="project" value="UniProtKB-KW"/>
</dbReference>
<dbReference type="STRING" id="1391654.AKJ09_00514"/>
<dbReference type="InterPro" id="IPR036388">
    <property type="entry name" value="WH-like_DNA-bd_sf"/>
</dbReference>
<organism evidence="9 10">
    <name type="scientific">Labilithrix luteola</name>
    <dbReference type="NCBI Taxonomy" id="1391654"/>
    <lineage>
        <taxon>Bacteria</taxon>
        <taxon>Pseudomonadati</taxon>
        <taxon>Myxococcota</taxon>
        <taxon>Polyangia</taxon>
        <taxon>Polyangiales</taxon>
        <taxon>Labilitrichaceae</taxon>
        <taxon>Labilithrix</taxon>
    </lineage>
</organism>
<name>A0A0K1PJZ6_9BACT</name>
<feature type="domain" description="RNA polymerase sigma-70 region 2" evidence="7">
    <location>
        <begin position="27"/>
        <end position="93"/>
    </location>
</feature>
<proteinExistence type="inferred from homology"/>
<protein>
    <submittedName>
        <fullName evidence="9">RNA polymerase sigma factor RpoE</fullName>
    </submittedName>
</protein>
<evidence type="ECO:0000313" key="10">
    <source>
        <dbReference type="Proteomes" id="UP000064967"/>
    </source>
</evidence>
<dbReference type="InterPro" id="IPR013249">
    <property type="entry name" value="RNA_pol_sigma70_r4_t2"/>
</dbReference>
<sequence length="187" mass="21444">MASTFSAPAEREMVTMTSTSERVRLAVRTHYPPVWRSLRRLGASEADADDVAQEVFLVFSKRVDDVAPESEKRFLFRTAFRMLATARRSRSRRREESDDAIDEVRDSAPTPEEQWDERQRLETLDRLLGQLPFELRAVLTLCAIEQVTARDAAEILELPQGTVASRLARARDTMAELVRRERARGPR</sequence>
<keyword evidence="3" id="KW-0731">Sigma factor</keyword>
<evidence type="ECO:0000313" key="9">
    <source>
        <dbReference type="EMBL" id="AKU93850.1"/>
    </source>
</evidence>
<dbReference type="PANTHER" id="PTHR43133:SF8">
    <property type="entry name" value="RNA POLYMERASE SIGMA FACTOR HI_1459-RELATED"/>
    <property type="match status" value="1"/>
</dbReference>
<evidence type="ECO:0000256" key="4">
    <source>
        <dbReference type="ARBA" id="ARBA00023125"/>
    </source>
</evidence>
<feature type="domain" description="RNA polymerase sigma factor 70 region 4 type 2" evidence="8">
    <location>
        <begin position="122"/>
        <end position="173"/>
    </location>
</feature>
<dbReference type="NCBIfam" id="TIGR02937">
    <property type="entry name" value="sigma70-ECF"/>
    <property type="match status" value="1"/>
</dbReference>
<evidence type="ECO:0000256" key="1">
    <source>
        <dbReference type="ARBA" id="ARBA00010641"/>
    </source>
</evidence>
<dbReference type="Proteomes" id="UP000064967">
    <property type="component" value="Chromosome"/>
</dbReference>
<dbReference type="InterPro" id="IPR014284">
    <property type="entry name" value="RNA_pol_sigma-70_dom"/>
</dbReference>
<dbReference type="Pfam" id="PF08281">
    <property type="entry name" value="Sigma70_r4_2"/>
    <property type="match status" value="1"/>
</dbReference>
<dbReference type="RefSeq" id="WP_146645534.1">
    <property type="nucleotide sequence ID" value="NZ_CP012333.1"/>
</dbReference>
<dbReference type="Gene3D" id="1.10.10.10">
    <property type="entry name" value="Winged helix-like DNA-binding domain superfamily/Winged helix DNA-binding domain"/>
    <property type="match status" value="1"/>
</dbReference>
<evidence type="ECO:0000256" key="5">
    <source>
        <dbReference type="ARBA" id="ARBA00023163"/>
    </source>
</evidence>
<dbReference type="SUPFAM" id="SSF88946">
    <property type="entry name" value="Sigma2 domain of RNA polymerase sigma factors"/>
    <property type="match status" value="1"/>
</dbReference>
<dbReference type="PANTHER" id="PTHR43133">
    <property type="entry name" value="RNA POLYMERASE ECF-TYPE SIGMA FACTO"/>
    <property type="match status" value="1"/>
</dbReference>
<dbReference type="InterPro" id="IPR013324">
    <property type="entry name" value="RNA_pol_sigma_r3/r4-like"/>
</dbReference>
<accession>A0A0K1PJZ6</accession>
<dbReference type="Pfam" id="PF04542">
    <property type="entry name" value="Sigma70_r2"/>
    <property type="match status" value="1"/>
</dbReference>
<gene>
    <name evidence="9" type="ORF">AKJ09_00514</name>
</gene>
<dbReference type="InterPro" id="IPR013325">
    <property type="entry name" value="RNA_pol_sigma_r2"/>
</dbReference>
<dbReference type="GO" id="GO:0003677">
    <property type="term" value="F:DNA binding"/>
    <property type="evidence" value="ECO:0007669"/>
    <property type="project" value="UniProtKB-KW"/>
</dbReference>
<feature type="region of interest" description="Disordered" evidence="6">
    <location>
        <begin position="87"/>
        <end position="116"/>
    </location>
</feature>
<dbReference type="InterPro" id="IPR007627">
    <property type="entry name" value="RNA_pol_sigma70_r2"/>
</dbReference>
<evidence type="ECO:0000256" key="6">
    <source>
        <dbReference type="SAM" id="MobiDB-lite"/>
    </source>
</evidence>
<dbReference type="Gene3D" id="1.10.1740.10">
    <property type="match status" value="1"/>
</dbReference>
<evidence type="ECO:0000256" key="3">
    <source>
        <dbReference type="ARBA" id="ARBA00023082"/>
    </source>
</evidence>
<keyword evidence="2" id="KW-0805">Transcription regulation</keyword>
<comment type="similarity">
    <text evidence="1">Belongs to the sigma-70 factor family. ECF subfamily.</text>
</comment>
<dbReference type="OrthoDB" id="5513261at2"/>
<keyword evidence="5" id="KW-0804">Transcription</keyword>
<dbReference type="KEGG" id="llu:AKJ09_00514"/>
<evidence type="ECO:0000259" key="8">
    <source>
        <dbReference type="Pfam" id="PF08281"/>
    </source>
</evidence>
<dbReference type="GO" id="GO:0006352">
    <property type="term" value="P:DNA-templated transcription initiation"/>
    <property type="evidence" value="ECO:0007669"/>
    <property type="project" value="InterPro"/>
</dbReference>
<dbReference type="SUPFAM" id="SSF88659">
    <property type="entry name" value="Sigma3 and sigma4 domains of RNA polymerase sigma factors"/>
    <property type="match status" value="1"/>
</dbReference>
<dbReference type="InterPro" id="IPR039425">
    <property type="entry name" value="RNA_pol_sigma-70-like"/>
</dbReference>